<feature type="transmembrane region" description="Helical" evidence="8">
    <location>
        <begin position="374"/>
        <end position="395"/>
    </location>
</feature>
<evidence type="ECO:0000256" key="1">
    <source>
        <dbReference type="ARBA" id="ARBA00000085"/>
    </source>
</evidence>
<keyword evidence="7 8" id="KW-1133">Transmembrane helix</keyword>
<dbReference type="Gene3D" id="3.30.565.10">
    <property type="entry name" value="Histidine kinase-like ATPase, C-terminal domain"/>
    <property type="match status" value="1"/>
</dbReference>
<keyword evidence="11" id="KW-1185">Reference proteome</keyword>
<sequence length="682" mass="72144">MNLRRQLLAVSLLLLALPWAGCQFVREMEGALRSGQAQAVAASARAIAASLHDQPQRFAPTPLEARPAAAEQSLYARPGPPVIIDGYADDWVDEARQQLTGDQSLTVHYALREHGERVFLLLEVHDATPGYSDPLHPRENGDRVRLRFGRDGMREALIATSAPGPVRARPRNSSLPLLDARRLRGSWQDSEAGYRLELDLPLALIEGHLAFTVIDADASGDRTSVGSAPEGPAPVLVRRAAALDEHLARFADPGTRLQAVDGQGYLAGAAAGGPARGNGTGNTFWALRALYRSILRDRPLPPAPAPAAGQLASTEVDSALTGSAAAAWYLGDSGSARVAAAAPVFADDAVLGVVRVSQDSEQYLALADAATGRVLALSLAVMAFAVLVLLGYASLLGWRIRRLGQATAAVVDKDGAVAGAFPRSRAGDEIGDLSRRFADLLGAIGGYNDYLKHLARQLGHELRTPIAVIQSSLDNLEDNRLAPAERATYLQRARDGLGRLTRILAAMSEASRLEDSIRAAELAPLELVPLLKEVAGAYDDSYPAHRVRFTPETGTEGATIEGSAELLVQALDKLVDNAASFAPAGNTITVKLAPATGGWQVAVDNPGPTLPETLRGQLFEPMVSLRAERGASPHLGLGLHVVQLITRRLGGRASAENRPGNDGVVFCLWLPRAAVSAGTPAA</sequence>
<dbReference type="GO" id="GO:0000155">
    <property type="term" value="F:phosphorelay sensor kinase activity"/>
    <property type="evidence" value="ECO:0007669"/>
    <property type="project" value="InterPro"/>
</dbReference>
<dbReference type="HOGENOM" id="CLU_382958_0_0_6"/>
<evidence type="ECO:0000313" key="11">
    <source>
        <dbReference type="Proteomes" id="UP000029640"/>
    </source>
</evidence>
<dbReference type="Gene3D" id="1.10.287.130">
    <property type="match status" value="1"/>
</dbReference>
<feature type="domain" description="Histidine kinase" evidence="9">
    <location>
        <begin position="457"/>
        <end position="674"/>
    </location>
</feature>
<dbReference type="STRING" id="1265313.HRUBRA_00763"/>
<evidence type="ECO:0000256" key="7">
    <source>
        <dbReference type="ARBA" id="ARBA00022989"/>
    </source>
</evidence>
<dbReference type="AlphaFoldDB" id="A0A095X179"/>
<dbReference type="SUPFAM" id="SSF55874">
    <property type="entry name" value="ATPase domain of HSP90 chaperone/DNA topoisomerase II/histidine kinase"/>
    <property type="match status" value="1"/>
</dbReference>
<keyword evidence="6" id="KW-0418">Kinase</keyword>
<dbReference type="InterPro" id="IPR003594">
    <property type="entry name" value="HATPase_dom"/>
</dbReference>
<evidence type="ECO:0000256" key="6">
    <source>
        <dbReference type="ARBA" id="ARBA00022777"/>
    </source>
</evidence>
<dbReference type="EMBL" id="AUVB01000023">
    <property type="protein sequence ID" value="KGE04604.1"/>
    <property type="molecule type" value="Genomic_DNA"/>
</dbReference>
<dbReference type="Pfam" id="PF02518">
    <property type="entry name" value="HATPase_c"/>
    <property type="match status" value="1"/>
</dbReference>
<comment type="catalytic activity">
    <reaction evidence="1">
        <text>ATP + protein L-histidine = ADP + protein N-phospho-L-histidine.</text>
        <dbReference type="EC" id="2.7.13.3"/>
    </reaction>
</comment>
<accession>A0A095X179</accession>
<dbReference type="CDD" id="cd00082">
    <property type="entry name" value="HisKA"/>
    <property type="match status" value="1"/>
</dbReference>
<dbReference type="InterPro" id="IPR003661">
    <property type="entry name" value="HisK_dim/P_dom"/>
</dbReference>
<reference evidence="10 11" key="1">
    <citation type="journal article" date="2014" name="Genome Announc.">
        <title>Genome Sequence of Gammaproteobacterial Pseudohaliea rubra Type Strain DSM 19751, Isolated from Coastal Seawater of the Mediterranean Sea.</title>
        <authorList>
            <person name="Spring S."/>
            <person name="Fiebig A."/>
            <person name="Riedel T."/>
            <person name="Goker M."/>
            <person name="Klenk H.P."/>
        </authorList>
    </citation>
    <scope>NUCLEOTIDE SEQUENCE [LARGE SCALE GENOMIC DNA]</scope>
    <source>
        <strain evidence="10 11">DSM 19751</strain>
    </source>
</reference>
<dbReference type="Proteomes" id="UP000029640">
    <property type="component" value="Unassembled WGS sequence"/>
</dbReference>
<protein>
    <recommendedName>
        <fullName evidence="2">histidine kinase</fullName>
        <ecNumber evidence="2">2.7.13.3</ecNumber>
    </recommendedName>
</protein>
<dbReference type="RefSeq" id="WP_035516336.1">
    <property type="nucleotide sequence ID" value="NZ_KN234764.1"/>
</dbReference>
<evidence type="ECO:0000259" key="9">
    <source>
        <dbReference type="PROSITE" id="PS50109"/>
    </source>
</evidence>
<dbReference type="InterPro" id="IPR005467">
    <property type="entry name" value="His_kinase_dom"/>
</dbReference>
<evidence type="ECO:0000256" key="5">
    <source>
        <dbReference type="ARBA" id="ARBA00022692"/>
    </source>
</evidence>
<dbReference type="InterPro" id="IPR036097">
    <property type="entry name" value="HisK_dim/P_sf"/>
</dbReference>
<keyword evidence="5 8" id="KW-0812">Transmembrane</keyword>
<organism evidence="10 11">
    <name type="scientific">Pseudohaliea rubra DSM 19751</name>
    <dbReference type="NCBI Taxonomy" id="1265313"/>
    <lineage>
        <taxon>Bacteria</taxon>
        <taxon>Pseudomonadati</taxon>
        <taxon>Pseudomonadota</taxon>
        <taxon>Gammaproteobacteria</taxon>
        <taxon>Cellvibrionales</taxon>
        <taxon>Halieaceae</taxon>
        <taxon>Pseudohaliea</taxon>
    </lineage>
</organism>
<keyword evidence="8" id="KW-0472">Membrane</keyword>
<proteinExistence type="predicted"/>
<dbReference type="InterPro" id="IPR036890">
    <property type="entry name" value="HATPase_C_sf"/>
</dbReference>
<dbReference type="SMART" id="SM00387">
    <property type="entry name" value="HATPase_c"/>
    <property type="match status" value="1"/>
</dbReference>
<evidence type="ECO:0000256" key="2">
    <source>
        <dbReference type="ARBA" id="ARBA00012438"/>
    </source>
</evidence>
<dbReference type="InterPro" id="IPR050428">
    <property type="entry name" value="TCS_sensor_his_kinase"/>
</dbReference>
<dbReference type="SUPFAM" id="SSF47384">
    <property type="entry name" value="Homodimeric domain of signal transducing histidine kinase"/>
    <property type="match status" value="1"/>
</dbReference>
<evidence type="ECO:0000313" key="10">
    <source>
        <dbReference type="EMBL" id="KGE04604.1"/>
    </source>
</evidence>
<dbReference type="PROSITE" id="PS50109">
    <property type="entry name" value="HIS_KIN"/>
    <property type="match status" value="1"/>
</dbReference>
<gene>
    <name evidence="10" type="ORF">HRUBRA_00763</name>
</gene>
<dbReference type="Pfam" id="PF00512">
    <property type="entry name" value="HisKA"/>
    <property type="match status" value="1"/>
</dbReference>
<keyword evidence="3" id="KW-0597">Phosphoprotein</keyword>
<evidence type="ECO:0000256" key="4">
    <source>
        <dbReference type="ARBA" id="ARBA00022679"/>
    </source>
</evidence>
<dbReference type="OrthoDB" id="6735159at2"/>
<dbReference type="EC" id="2.7.13.3" evidence="2"/>
<dbReference type="PANTHER" id="PTHR45436">
    <property type="entry name" value="SENSOR HISTIDINE KINASE YKOH"/>
    <property type="match status" value="1"/>
</dbReference>
<name>A0A095X179_9GAMM</name>
<comment type="caution">
    <text evidence="10">The sequence shown here is derived from an EMBL/GenBank/DDBJ whole genome shotgun (WGS) entry which is preliminary data.</text>
</comment>
<evidence type="ECO:0000256" key="3">
    <source>
        <dbReference type="ARBA" id="ARBA00022553"/>
    </source>
</evidence>
<dbReference type="SMART" id="SM00388">
    <property type="entry name" value="HisKA"/>
    <property type="match status" value="1"/>
</dbReference>
<keyword evidence="4" id="KW-0808">Transferase</keyword>
<evidence type="ECO:0000256" key="8">
    <source>
        <dbReference type="SAM" id="Phobius"/>
    </source>
</evidence>
<dbReference type="eggNOG" id="COG2205">
    <property type="taxonomic scope" value="Bacteria"/>
</dbReference>
<dbReference type="PANTHER" id="PTHR45436:SF5">
    <property type="entry name" value="SENSOR HISTIDINE KINASE TRCS"/>
    <property type="match status" value="1"/>
</dbReference>